<dbReference type="SFLD" id="SFLDS00029">
    <property type="entry name" value="Radical_SAM"/>
    <property type="match status" value="1"/>
</dbReference>
<dbReference type="InterPro" id="IPR034391">
    <property type="entry name" value="AdoMet-like_SPASM_containing"/>
</dbReference>
<protein>
    <submittedName>
        <fullName evidence="9">Radical SAM protein</fullName>
    </submittedName>
</protein>
<dbReference type="Pfam" id="PF13186">
    <property type="entry name" value="SPASM"/>
    <property type="match status" value="1"/>
</dbReference>
<dbReference type="InterPro" id="IPR013785">
    <property type="entry name" value="Aldolase_TIM"/>
</dbReference>
<dbReference type="GO" id="GO:0003824">
    <property type="term" value="F:catalytic activity"/>
    <property type="evidence" value="ECO:0007669"/>
    <property type="project" value="InterPro"/>
</dbReference>
<dbReference type="PANTHER" id="PTHR11228">
    <property type="entry name" value="RADICAL SAM DOMAIN PROTEIN"/>
    <property type="match status" value="1"/>
</dbReference>
<comment type="caution">
    <text evidence="9">The sequence shown here is derived from an EMBL/GenBank/DDBJ whole genome shotgun (WGS) entry which is preliminary data.</text>
</comment>
<dbReference type="SUPFAM" id="SSF102114">
    <property type="entry name" value="Radical SAM enzymes"/>
    <property type="match status" value="1"/>
</dbReference>
<evidence type="ECO:0000256" key="5">
    <source>
        <dbReference type="ARBA" id="ARBA00023004"/>
    </source>
</evidence>
<proteinExistence type="predicted"/>
<dbReference type="GO" id="GO:0051536">
    <property type="term" value="F:iron-sulfur cluster binding"/>
    <property type="evidence" value="ECO:0007669"/>
    <property type="project" value="UniProtKB-KW"/>
</dbReference>
<evidence type="ECO:0000256" key="1">
    <source>
        <dbReference type="ARBA" id="ARBA00001966"/>
    </source>
</evidence>
<feature type="domain" description="4Fe4S-binding SPASM" evidence="8">
    <location>
        <begin position="222"/>
        <end position="292"/>
    </location>
</feature>
<dbReference type="InterPro" id="IPR058240">
    <property type="entry name" value="rSAM_sf"/>
</dbReference>
<evidence type="ECO:0000259" key="8">
    <source>
        <dbReference type="Pfam" id="PF13186"/>
    </source>
</evidence>
<evidence type="ECO:0000256" key="2">
    <source>
        <dbReference type="ARBA" id="ARBA00022485"/>
    </source>
</evidence>
<accession>A0A7Y8Y250</accession>
<dbReference type="GO" id="GO:0046872">
    <property type="term" value="F:metal ion binding"/>
    <property type="evidence" value="ECO:0007669"/>
    <property type="project" value="UniProtKB-KW"/>
</dbReference>
<dbReference type="SFLD" id="SFLDG01387">
    <property type="entry name" value="BtrN-like_SPASM_domain_contain"/>
    <property type="match status" value="1"/>
</dbReference>
<evidence type="ECO:0000313" key="10">
    <source>
        <dbReference type="Proteomes" id="UP000535020"/>
    </source>
</evidence>
<reference evidence="9 10" key="1">
    <citation type="submission" date="2020-07" db="EMBL/GenBank/DDBJ databases">
        <authorList>
            <person name="Sun Q."/>
        </authorList>
    </citation>
    <scope>NUCLEOTIDE SEQUENCE [LARGE SCALE GENOMIC DNA]</scope>
    <source>
        <strain evidence="9 10">MAH-1</strain>
    </source>
</reference>
<dbReference type="Gene3D" id="3.20.20.70">
    <property type="entry name" value="Aldolase class I"/>
    <property type="match status" value="1"/>
</dbReference>
<dbReference type="AlphaFoldDB" id="A0A7Y8Y250"/>
<dbReference type="CDD" id="cd21109">
    <property type="entry name" value="SPASM"/>
    <property type="match status" value="1"/>
</dbReference>
<dbReference type="Proteomes" id="UP000535020">
    <property type="component" value="Unassembled WGS sequence"/>
</dbReference>
<keyword evidence="3" id="KW-0949">S-adenosyl-L-methionine</keyword>
<keyword evidence="2" id="KW-0004">4Fe-4S</keyword>
<keyword evidence="4" id="KW-0479">Metal-binding</keyword>
<dbReference type="RefSeq" id="WP_176005307.1">
    <property type="nucleotide sequence ID" value="NZ_JABWMI010000006.1"/>
</dbReference>
<dbReference type="EMBL" id="JACBJI010000002">
    <property type="protein sequence ID" value="NYA70498.1"/>
    <property type="molecule type" value="Genomic_DNA"/>
</dbReference>
<organism evidence="9 10">
    <name type="scientific">Flavobacterium agri</name>
    <dbReference type="NCBI Taxonomy" id="2743471"/>
    <lineage>
        <taxon>Bacteria</taxon>
        <taxon>Pseudomonadati</taxon>
        <taxon>Bacteroidota</taxon>
        <taxon>Flavobacteriia</taxon>
        <taxon>Flavobacteriales</taxon>
        <taxon>Flavobacteriaceae</taxon>
        <taxon>Flavobacterium</taxon>
    </lineage>
</organism>
<sequence>METASDFNMVFPPIIEIQTYSRCNANCIICPYEATEAKYGITKMPDSLLQQILDEIRLNSHHVKTVIPYLNNEPSLDNRLIPTLQYLKSHGLKTEVSSNFSGFTESKIDTLIEQELVDDLRISFFGGTKASYSQIMPGLNFDQTVKKIEYFISKASGKQILDNTCLILVLSPELDISEETVALKKIFPHLRIRFFGYLDRAGNNTLKNDTLKTYDGLQLSGCSLKRPFERCCIDASGNVILCSQDWDKEVIVGNVSQSSITQVWNSVSFKDVRDMILGKSHSDPDFICYNCKLAEFQTSSRSGILNFKGDRYVDQNDVKLLNPDSF</sequence>
<dbReference type="SFLD" id="SFLDG01067">
    <property type="entry name" value="SPASM/twitch_domain_containing"/>
    <property type="match status" value="1"/>
</dbReference>
<dbReference type="InterPro" id="IPR007197">
    <property type="entry name" value="rSAM"/>
</dbReference>
<keyword evidence="5" id="KW-0408">Iron</keyword>
<dbReference type="PANTHER" id="PTHR11228:SF7">
    <property type="entry name" value="PQQA PEPTIDE CYCLASE"/>
    <property type="match status" value="1"/>
</dbReference>
<comment type="cofactor">
    <cofactor evidence="1">
        <name>[4Fe-4S] cluster</name>
        <dbReference type="ChEBI" id="CHEBI:49883"/>
    </cofactor>
</comment>
<keyword evidence="10" id="KW-1185">Reference proteome</keyword>
<evidence type="ECO:0000313" key="9">
    <source>
        <dbReference type="EMBL" id="NYA70498.1"/>
    </source>
</evidence>
<keyword evidence="6" id="KW-0411">Iron-sulfur</keyword>
<dbReference type="InterPro" id="IPR050377">
    <property type="entry name" value="Radical_SAM_PqqE_MftC-like"/>
</dbReference>
<dbReference type="InterPro" id="IPR023885">
    <property type="entry name" value="4Fe4S-binding_SPASM_dom"/>
</dbReference>
<gene>
    <name evidence="9" type="ORF">HZF10_06160</name>
</gene>
<feature type="domain" description="Radical SAM core" evidence="7">
    <location>
        <begin position="18"/>
        <end position="169"/>
    </location>
</feature>
<evidence type="ECO:0000259" key="7">
    <source>
        <dbReference type="Pfam" id="PF04055"/>
    </source>
</evidence>
<evidence type="ECO:0000256" key="3">
    <source>
        <dbReference type="ARBA" id="ARBA00022691"/>
    </source>
</evidence>
<evidence type="ECO:0000256" key="6">
    <source>
        <dbReference type="ARBA" id="ARBA00023014"/>
    </source>
</evidence>
<name>A0A7Y8Y250_9FLAO</name>
<evidence type="ECO:0000256" key="4">
    <source>
        <dbReference type="ARBA" id="ARBA00022723"/>
    </source>
</evidence>
<dbReference type="Pfam" id="PF04055">
    <property type="entry name" value="Radical_SAM"/>
    <property type="match status" value="1"/>
</dbReference>